<dbReference type="SUPFAM" id="SSF48695">
    <property type="entry name" value="Multiheme cytochromes"/>
    <property type="match status" value="1"/>
</dbReference>
<evidence type="ECO:0000259" key="2">
    <source>
        <dbReference type="Pfam" id="PF13435"/>
    </source>
</evidence>
<dbReference type="AlphaFoldDB" id="A0A4V6QMY6"/>
<keyword evidence="1" id="KW-0472">Membrane</keyword>
<feature type="domain" description="Cytochrome c-552/4" evidence="2">
    <location>
        <begin position="64"/>
        <end position="120"/>
    </location>
</feature>
<dbReference type="InterPro" id="IPR023155">
    <property type="entry name" value="Cyt_c-552/4"/>
</dbReference>
<comment type="caution">
    <text evidence="3">The sequence shown here is derived from an EMBL/GenBank/DDBJ whole genome shotgun (WGS) entry which is preliminary data.</text>
</comment>
<dbReference type="EMBL" id="RQHW01000002">
    <property type="protein sequence ID" value="TGN21126.1"/>
    <property type="molecule type" value="Genomic_DNA"/>
</dbReference>
<keyword evidence="1" id="KW-0812">Transmembrane</keyword>
<keyword evidence="4" id="KW-1185">Reference proteome</keyword>
<feature type="transmembrane region" description="Helical" evidence="1">
    <location>
        <begin position="7"/>
        <end position="28"/>
    </location>
</feature>
<keyword evidence="1" id="KW-1133">Transmembrane helix</keyword>
<organism evidence="3 4">
    <name type="scientific">Leptospira idonii</name>
    <dbReference type="NCBI Taxonomy" id="1193500"/>
    <lineage>
        <taxon>Bacteria</taxon>
        <taxon>Pseudomonadati</taxon>
        <taxon>Spirochaetota</taxon>
        <taxon>Spirochaetia</taxon>
        <taxon>Leptospirales</taxon>
        <taxon>Leptospiraceae</taxon>
        <taxon>Leptospira</taxon>
    </lineage>
</organism>
<accession>A0A4V6QMY6</accession>
<gene>
    <name evidence="3" type="ORF">EHS15_01000</name>
</gene>
<evidence type="ECO:0000313" key="3">
    <source>
        <dbReference type="EMBL" id="TGN21126.1"/>
    </source>
</evidence>
<dbReference type="Proteomes" id="UP000298058">
    <property type="component" value="Unassembled WGS sequence"/>
</dbReference>
<dbReference type="OrthoDB" id="9814800at2"/>
<dbReference type="Pfam" id="PF13435">
    <property type="entry name" value="Cytochrome_C554"/>
    <property type="match status" value="1"/>
</dbReference>
<name>A0A4V6QMY6_9LEPT</name>
<evidence type="ECO:0000313" key="4">
    <source>
        <dbReference type="Proteomes" id="UP000298058"/>
    </source>
</evidence>
<reference evidence="3" key="1">
    <citation type="journal article" date="2019" name="PLoS Negl. Trop. Dis.">
        <title>Revisiting the worldwide diversity of Leptospira species in the environment.</title>
        <authorList>
            <person name="Vincent A.T."/>
            <person name="Schiettekatte O."/>
            <person name="Bourhy P."/>
            <person name="Veyrier F.J."/>
            <person name="Picardeau M."/>
        </authorList>
    </citation>
    <scope>NUCLEOTIDE SEQUENCE [LARGE SCALE GENOMIC DNA]</scope>
    <source>
        <strain evidence="3">201300427</strain>
    </source>
</reference>
<dbReference type="Gene3D" id="1.10.1130.10">
    <property type="entry name" value="Flavocytochrome C3, Chain A"/>
    <property type="match status" value="1"/>
</dbReference>
<proteinExistence type="predicted"/>
<dbReference type="InterPro" id="IPR036280">
    <property type="entry name" value="Multihaem_cyt_sf"/>
</dbReference>
<dbReference type="RefSeq" id="WP_135758661.1">
    <property type="nucleotide sequence ID" value="NZ_RQHW01000002.1"/>
</dbReference>
<evidence type="ECO:0000256" key="1">
    <source>
        <dbReference type="SAM" id="Phobius"/>
    </source>
</evidence>
<sequence length="445" mass="50522">MKHIKTLSIISTAVLLIASVSFLVWKFVPNPVPVEEVFPGRIWAKPVTQLPDLQGVGAPRAENCGKCHAEIYQEWKTSTHSHALSDLQFQAELSKPSSPQWICLNCHIPVQNQREKIVVALNHGKYEEPVEVPNPGFDPKMKEEAVTCATCHVRVDEQGKSYVIGANGNTSPPHPVKINASLLRNRCYDCHNETYELNSSLVCSFQTGTELKEAASHFADKDCVSCHLPTVKRSFVIAELGKSKKDSHKHSFIGGGVPKKFELYQHQIPGGYSPGIVLESWEKKDSDSILVKVKNQNAGHYLPSGDPERHLKLELIWLDDSRKAISKDEIRIGQEWEWSPKARKTSDNRLRPKEIREWRKEIPEGKVKSAILRVYHIRLKNVVSDYVEKYATGAPEQYQVKIKELKKHYPHSSLVLESEFDLNTKKVKNTSLKDLFEINEKRRGE</sequence>
<protein>
    <submittedName>
        <fullName evidence="3">Cytochrome C554 and C-prime</fullName>
    </submittedName>
</protein>